<evidence type="ECO:0000313" key="3">
    <source>
        <dbReference type="WBParaSite" id="SBAD_0000777901-mRNA-1"/>
    </source>
</evidence>
<keyword evidence="2" id="KW-1185">Reference proteome</keyword>
<dbReference type="Proteomes" id="UP000270296">
    <property type="component" value="Unassembled WGS sequence"/>
</dbReference>
<evidence type="ECO:0000313" key="2">
    <source>
        <dbReference type="Proteomes" id="UP000270296"/>
    </source>
</evidence>
<evidence type="ECO:0000313" key="1">
    <source>
        <dbReference type="EMBL" id="VDP13315.1"/>
    </source>
</evidence>
<protein>
    <submittedName>
        <fullName evidence="3">Transcriptional regulator</fullName>
    </submittedName>
</protein>
<reference evidence="1 2" key="2">
    <citation type="submission" date="2018-11" db="EMBL/GenBank/DDBJ databases">
        <authorList>
            <consortium name="Pathogen Informatics"/>
        </authorList>
    </citation>
    <scope>NUCLEOTIDE SEQUENCE [LARGE SCALE GENOMIC DNA]</scope>
</reference>
<accession>A0A183IV47</accession>
<gene>
    <name evidence="1" type="ORF">SBAD_LOCUS7495</name>
</gene>
<name>A0A183IV47_9BILA</name>
<organism evidence="3">
    <name type="scientific">Soboliphyme baturini</name>
    <dbReference type="NCBI Taxonomy" id="241478"/>
    <lineage>
        <taxon>Eukaryota</taxon>
        <taxon>Metazoa</taxon>
        <taxon>Ecdysozoa</taxon>
        <taxon>Nematoda</taxon>
        <taxon>Enoplea</taxon>
        <taxon>Dorylaimia</taxon>
        <taxon>Dioctophymatida</taxon>
        <taxon>Dioctophymatoidea</taxon>
        <taxon>Soboliphymatidae</taxon>
        <taxon>Soboliphyme</taxon>
    </lineage>
</organism>
<dbReference type="AlphaFoldDB" id="A0A183IV47"/>
<reference evidence="3" key="1">
    <citation type="submission" date="2016-06" db="UniProtKB">
        <authorList>
            <consortium name="WormBaseParasite"/>
        </authorList>
    </citation>
    <scope>IDENTIFICATION</scope>
</reference>
<dbReference type="EMBL" id="UZAM01010676">
    <property type="protein sequence ID" value="VDP13315.1"/>
    <property type="molecule type" value="Genomic_DNA"/>
</dbReference>
<sequence length="77" mass="8945">MAKQGKRLNETANQIFVSAAGSADIQDAVDHPYRTEQVYVIRLSVYQVLQFAAFRLFVRCQLLLPLFEQHQRSFKPF</sequence>
<proteinExistence type="predicted"/>
<dbReference type="WBParaSite" id="SBAD_0000777901-mRNA-1">
    <property type="protein sequence ID" value="SBAD_0000777901-mRNA-1"/>
    <property type="gene ID" value="SBAD_0000777901"/>
</dbReference>